<feature type="transmembrane region" description="Helical" evidence="17">
    <location>
        <begin position="217"/>
        <end position="235"/>
    </location>
</feature>
<keyword evidence="8" id="KW-0732">Signal</keyword>
<comment type="caution">
    <text evidence="19">The sequence shown here is derived from an EMBL/GenBank/DDBJ whole genome shotgun (WGS) entry which is preliminary data.</text>
</comment>
<dbReference type="InParanoid" id="A0A2R5GNA1"/>
<dbReference type="PANTHER" id="PTHR10846:SF72">
    <property type="entry name" value="SODIUM_POTASSIUM_CALCIUM EXCHANGER NCKX30C"/>
    <property type="match status" value="1"/>
</dbReference>
<keyword evidence="9" id="KW-0106">Calcium</keyword>
<dbReference type="Pfam" id="PF01699">
    <property type="entry name" value="Na_Ca_ex"/>
    <property type="match status" value="2"/>
</dbReference>
<dbReference type="AlphaFoldDB" id="A0A2R5GNA1"/>
<comment type="similarity">
    <text evidence="2">Belongs to the Ca(2+):cation antiporter (CaCA) (TC 2.A.19) family. SLC24A subfamily.</text>
</comment>
<evidence type="ECO:0000256" key="12">
    <source>
        <dbReference type="ARBA" id="ARBA00022989"/>
    </source>
</evidence>
<dbReference type="InterPro" id="IPR004481">
    <property type="entry name" value="K/Na/Ca-exchanger"/>
</dbReference>
<dbReference type="Gene3D" id="1.10.238.10">
    <property type="entry name" value="EF-hand"/>
    <property type="match status" value="2"/>
</dbReference>
<evidence type="ECO:0000259" key="18">
    <source>
        <dbReference type="PROSITE" id="PS50222"/>
    </source>
</evidence>
<dbReference type="OrthoDB" id="2127281at2759"/>
<evidence type="ECO:0000256" key="10">
    <source>
        <dbReference type="ARBA" id="ARBA00022847"/>
    </source>
</evidence>
<feature type="transmembrane region" description="Helical" evidence="17">
    <location>
        <begin position="701"/>
        <end position="718"/>
    </location>
</feature>
<gene>
    <name evidence="19" type="ORF">FCC1311_060012</name>
</gene>
<dbReference type="GO" id="GO:0006874">
    <property type="term" value="P:intracellular calcium ion homeostasis"/>
    <property type="evidence" value="ECO:0007669"/>
    <property type="project" value="TreeGrafter"/>
</dbReference>
<keyword evidence="5" id="KW-0633">Potassium transport</keyword>
<feature type="transmembrane region" description="Helical" evidence="17">
    <location>
        <begin position="153"/>
        <end position="177"/>
    </location>
</feature>
<keyword evidence="11" id="KW-0630">Potassium</keyword>
<keyword evidence="10" id="KW-0769">Symport</keyword>
<accession>A0A2R5GNA1</accession>
<dbReference type="SMART" id="SM00054">
    <property type="entry name" value="EFh"/>
    <property type="match status" value="3"/>
</dbReference>
<dbReference type="FunFam" id="1.20.1420.30:FF:000004">
    <property type="entry name" value="Sodium/potassium/calcium exchanger 2 isoform 1"/>
    <property type="match status" value="1"/>
</dbReference>
<keyword evidence="6" id="KW-0109">Calcium transport</keyword>
<evidence type="ECO:0000313" key="20">
    <source>
        <dbReference type="Proteomes" id="UP000241890"/>
    </source>
</evidence>
<dbReference type="InterPro" id="IPR018247">
    <property type="entry name" value="EF_Hand_1_Ca_BS"/>
</dbReference>
<organism evidence="19 20">
    <name type="scientific">Hondaea fermentalgiana</name>
    <dbReference type="NCBI Taxonomy" id="2315210"/>
    <lineage>
        <taxon>Eukaryota</taxon>
        <taxon>Sar</taxon>
        <taxon>Stramenopiles</taxon>
        <taxon>Bigyra</taxon>
        <taxon>Labyrinthulomycetes</taxon>
        <taxon>Thraustochytrida</taxon>
        <taxon>Thraustochytriidae</taxon>
        <taxon>Hondaea</taxon>
    </lineage>
</organism>
<keyword evidence="20" id="KW-1185">Reference proteome</keyword>
<keyword evidence="16" id="KW-0739">Sodium transport</keyword>
<feature type="domain" description="EF-hand" evidence="18">
    <location>
        <begin position="363"/>
        <end position="398"/>
    </location>
</feature>
<dbReference type="PANTHER" id="PTHR10846">
    <property type="entry name" value="SODIUM/POTASSIUM/CALCIUM EXCHANGER"/>
    <property type="match status" value="1"/>
</dbReference>
<evidence type="ECO:0000256" key="15">
    <source>
        <dbReference type="ARBA" id="ARBA00023136"/>
    </source>
</evidence>
<dbReference type="InterPro" id="IPR044880">
    <property type="entry name" value="NCX_ion-bd_dom_sf"/>
</dbReference>
<keyword evidence="15 17" id="KW-0472">Membrane</keyword>
<feature type="domain" description="EF-hand" evidence="18">
    <location>
        <begin position="435"/>
        <end position="470"/>
    </location>
</feature>
<feature type="transmembrane region" description="Helical" evidence="17">
    <location>
        <begin position="183"/>
        <end position="205"/>
    </location>
</feature>
<feature type="transmembrane region" description="Helical" evidence="17">
    <location>
        <begin position="638"/>
        <end position="659"/>
    </location>
</feature>
<dbReference type="SUPFAM" id="SSF47473">
    <property type="entry name" value="EF-hand"/>
    <property type="match status" value="1"/>
</dbReference>
<evidence type="ECO:0000256" key="17">
    <source>
        <dbReference type="SAM" id="Phobius"/>
    </source>
</evidence>
<dbReference type="InterPro" id="IPR011992">
    <property type="entry name" value="EF-hand-dom_pair"/>
</dbReference>
<dbReference type="FunFam" id="1.20.1420.30:FF:000009">
    <property type="entry name" value="sodium/potassium/calcium exchanger 5 isoform X2"/>
    <property type="match status" value="1"/>
</dbReference>
<keyword evidence="14" id="KW-0406">Ion transport</keyword>
<proteinExistence type="inferred from homology"/>
<feature type="transmembrane region" description="Helical" evidence="17">
    <location>
        <begin position="114"/>
        <end position="132"/>
    </location>
</feature>
<dbReference type="GO" id="GO:0015293">
    <property type="term" value="F:symporter activity"/>
    <property type="evidence" value="ECO:0007669"/>
    <property type="project" value="UniProtKB-KW"/>
</dbReference>
<feature type="transmembrane region" description="Helical" evidence="17">
    <location>
        <begin position="671"/>
        <end position="695"/>
    </location>
</feature>
<dbReference type="PROSITE" id="PS00018">
    <property type="entry name" value="EF_HAND_1"/>
    <property type="match status" value="1"/>
</dbReference>
<dbReference type="NCBIfam" id="TIGR00367">
    <property type="entry name" value="calcium/sodium antiporter"/>
    <property type="match status" value="1"/>
</dbReference>
<evidence type="ECO:0000256" key="5">
    <source>
        <dbReference type="ARBA" id="ARBA00022538"/>
    </source>
</evidence>
<evidence type="ECO:0000256" key="13">
    <source>
        <dbReference type="ARBA" id="ARBA00023053"/>
    </source>
</evidence>
<evidence type="ECO:0000256" key="7">
    <source>
        <dbReference type="ARBA" id="ARBA00022692"/>
    </source>
</evidence>
<keyword evidence="12 17" id="KW-1133">Transmembrane helix</keyword>
<keyword evidence="7 17" id="KW-0812">Transmembrane</keyword>
<evidence type="ECO:0000256" key="11">
    <source>
        <dbReference type="ARBA" id="ARBA00022958"/>
    </source>
</evidence>
<dbReference type="Pfam" id="PF13499">
    <property type="entry name" value="EF-hand_7"/>
    <property type="match status" value="1"/>
</dbReference>
<evidence type="ECO:0000256" key="2">
    <source>
        <dbReference type="ARBA" id="ARBA00005364"/>
    </source>
</evidence>
<dbReference type="EMBL" id="BEYU01000065">
    <property type="protein sequence ID" value="GBG29781.1"/>
    <property type="molecule type" value="Genomic_DNA"/>
</dbReference>
<feature type="transmembrane region" description="Helical" evidence="17">
    <location>
        <begin position="250"/>
        <end position="269"/>
    </location>
</feature>
<keyword evidence="4" id="KW-0050">Antiport</keyword>
<dbReference type="InterPro" id="IPR002048">
    <property type="entry name" value="EF_hand_dom"/>
</dbReference>
<dbReference type="PROSITE" id="PS50222">
    <property type="entry name" value="EF_HAND_2"/>
    <property type="match status" value="3"/>
</dbReference>
<evidence type="ECO:0000256" key="8">
    <source>
        <dbReference type="ARBA" id="ARBA00022729"/>
    </source>
</evidence>
<feature type="transmembrane region" description="Helical" evidence="17">
    <location>
        <begin position="576"/>
        <end position="594"/>
    </location>
</feature>
<evidence type="ECO:0000256" key="1">
    <source>
        <dbReference type="ARBA" id="ARBA00004141"/>
    </source>
</evidence>
<dbReference type="InterPro" id="IPR004837">
    <property type="entry name" value="NaCa_Exmemb"/>
</dbReference>
<dbReference type="Gene3D" id="1.20.1420.30">
    <property type="entry name" value="NCX, central ion-binding region"/>
    <property type="match status" value="2"/>
</dbReference>
<reference evidence="19 20" key="1">
    <citation type="submission" date="2017-12" db="EMBL/GenBank/DDBJ databases">
        <title>Sequencing, de novo assembly and annotation of complete genome of a new Thraustochytrid species, strain FCC1311.</title>
        <authorList>
            <person name="Sedici K."/>
            <person name="Godart F."/>
            <person name="Aiese Cigliano R."/>
            <person name="Sanseverino W."/>
            <person name="Barakat M."/>
            <person name="Ortet P."/>
            <person name="Marechal E."/>
            <person name="Cagnac O."/>
            <person name="Amato A."/>
        </authorList>
    </citation>
    <scope>NUCLEOTIDE SEQUENCE [LARGE SCALE GENOMIC DNA]</scope>
</reference>
<dbReference type="CDD" id="cd00051">
    <property type="entry name" value="EFh"/>
    <property type="match status" value="2"/>
</dbReference>
<protein>
    <submittedName>
        <fullName evidence="19">Sodium/potassium/calcium exchanger 2</fullName>
    </submittedName>
</protein>
<evidence type="ECO:0000256" key="6">
    <source>
        <dbReference type="ARBA" id="ARBA00022568"/>
    </source>
</evidence>
<feature type="transmembrane region" description="Helical" evidence="17">
    <location>
        <begin position="540"/>
        <end position="556"/>
    </location>
</feature>
<dbReference type="GO" id="GO:0005262">
    <property type="term" value="F:calcium channel activity"/>
    <property type="evidence" value="ECO:0007669"/>
    <property type="project" value="TreeGrafter"/>
</dbReference>
<feature type="transmembrane region" description="Helical" evidence="17">
    <location>
        <begin position="606"/>
        <end position="626"/>
    </location>
</feature>
<feature type="domain" description="EF-hand" evidence="18">
    <location>
        <begin position="476"/>
        <end position="511"/>
    </location>
</feature>
<sequence length="724" mass="80311">MPCHAVRPVGESGAAAAPGPHELALLAGQGELQASLKRRLLSGVVEGPVIRDFCDAGFPNVETRINQTITDTLIFNEWAKTVSATSDESVCIVDFTDYQSYPSPPFDPCRAEGIIVYSVILVYMFAGLAIVCDEFFVPALEVMVERFELSNDVAGATLMAAGGSAPELFTSIIGTFLSRSNVGFGTIVGSAVFNVLFVIGMCALFSKEVLTLTWWPLARDSSFYAISLSVLALVYSNQHQEIGPNTTSTYILWWEACLLLGMYALYVTIMKFNHRLQAVAERFLNRNCRKGAAPITSAQVIPESALPTSPDGEHRVHGPNEVYKARRHSNPFGRPNQFRSGLLHLMLKEGNVLDHARFHLISGVRGDVRETFNRLDLNLSGHIELEEMQQVLRDLTGSEPTKEEVNRVFEDLEVDPAVGIDLETFTSWYVQSEHRILAEAHRFFKIMDTSGDNHLDREEIAAVIQSMQKDRGTPPYTEEDIDKALEEFQVDENGKVSEEVFLKWFRKSMLWQDVLEEVTSCEEDGGPLELEWPSSWSGRAFFILTAPIVIPLWLTIPDVRREGRENLYPITWGLSITWIAAYSYVMVFMAVLLGDAIGVPPSVMGTTFLAAGTSIPDLITSVIVARQGFGDMAVSSSIGSNIFDILIGLPIPWLFYDLIHPNAPVEVVGTDLLWSVVILIAMLLSVIITIAVNGWKMTKTLGISMFILYIVFLGQDLYRQSQGC</sequence>
<evidence type="ECO:0000313" key="19">
    <source>
        <dbReference type="EMBL" id="GBG29781.1"/>
    </source>
</evidence>
<dbReference type="GO" id="GO:0005509">
    <property type="term" value="F:calcium ion binding"/>
    <property type="evidence" value="ECO:0007669"/>
    <property type="project" value="InterPro"/>
</dbReference>
<evidence type="ECO:0000256" key="4">
    <source>
        <dbReference type="ARBA" id="ARBA00022449"/>
    </source>
</evidence>
<name>A0A2R5GNA1_9STRA</name>
<comment type="subcellular location">
    <subcellularLocation>
        <location evidence="1">Membrane</location>
        <topology evidence="1">Multi-pass membrane protein</topology>
    </subcellularLocation>
</comment>
<dbReference type="GO" id="GO:0005886">
    <property type="term" value="C:plasma membrane"/>
    <property type="evidence" value="ECO:0007669"/>
    <property type="project" value="TreeGrafter"/>
</dbReference>
<dbReference type="Pfam" id="PF13202">
    <property type="entry name" value="EF-hand_5"/>
    <property type="match status" value="1"/>
</dbReference>
<dbReference type="GO" id="GO:0008273">
    <property type="term" value="F:calcium, potassium:sodium antiporter activity"/>
    <property type="evidence" value="ECO:0007669"/>
    <property type="project" value="TreeGrafter"/>
</dbReference>
<evidence type="ECO:0000256" key="9">
    <source>
        <dbReference type="ARBA" id="ARBA00022837"/>
    </source>
</evidence>
<evidence type="ECO:0000256" key="16">
    <source>
        <dbReference type="ARBA" id="ARBA00023201"/>
    </source>
</evidence>
<keyword evidence="13" id="KW-0915">Sodium</keyword>
<dbReference type="Proteomes" id="UP000241890">
    <property type="component" value="Unassembled WGS sequence"/>
</dbReference>
<keyword evidence="3" id="KW-0813">Transport</keyword>
<evidence type="ECO:0000256" key="14">
    <source>
        <dbReference type="ARBA" id="ARBA00023065"/>
    </source>
</evidence>
<evidence type="ECO:0000256" key="3">
    <source>
        <dbReference type="ARBA" id="ARBA00022448"/>
    </source>
</evidence>